<dbReference type="GO" id="GO:0003723">
    <property type="term" value="F:RNA binding"/>
    <property type="evidence" value="ECO:0007669"/>
    <property type="project" value="TreeGrafter"/>
</dbReference>
<evidence type="ECO:0000256" key="2">
    <source>
        <dbReference type="ARBA" id="ARBA00047984"/>
    </source>
</evidence>
<gene>
    <name evidence="4" type="ORF">Bca52824_026903</name>
</gene>
<evidence type="ECO:0000259" key="3">
    <source>
        <dbReference type="PROSITE" id="PS51192"/>
    </source>
</evidence>
<dbReference type="GO" id="GO:0005524">
    <property type="term" value="F:ATP binding"/>
    <property type="evidence" value="ECO:0007669"/>
    <property type="project" value="InterPro"/>
</dbReference>
<proteinExistence type="predicted"/>
<organism evidence="4 5">
    <name type="scientific">Brassica carinata</name>
    <name type="common">Ethiopian mustard</name>
    <name type="synonym">Abyssinian cabbage</name>
    <dbReference type="NCBI Taxonomy" id="52824"/>
    <lineage>
        <taxon>Eukaryota</taxon>
        <taxon>Viridiplantae</taxon>
        <taxon>Streptophyta</taxon>
        <taxon>Embryophyta</taxon>
        <taxon>Tracheophyta</taxon>
        <taxon>Spermatophyta</taxon>
        <taxon>Magnoliopsida</taxon>
        <taxon>eudicotyledons</taxon>
        <taxon>Gunneridae</taxon>
        <taxon>Pentapetalae</taxon>
        <taxon>rosids</taxon>
        <taxon>malvids</taxon>
        <taxon>Brassicales</taxon>
        <taxon>Brassicaceae</taxon>
        <taxon>Brassiceae</taxon>
        <taxon>Brassica</taxon>
    </lineage>
</organism>
<sequence>MYHALSAVVALWDYRLQGKTLLVPELVANVSVPSDEEELRDRLCDLFSAHVLSLMENGDCVKKVRAEIEEKDRKVESFSSKRGIKLEAFERKKALIAEKDLIVKRLEEFKNGMKNILKFLQGRDGSVYDGEKDDVAVFSLEGTYDWPRIHSLIRMECRRLDDWLPIYAYRQNILKRIHGEQVMVSIGETGSGKSTQLVQFLADSGVAAAESIVCTQPRKMAALTLADRFREESNGCYEENSVHCTPAFFSTEQISSKVVFMTDNCLLQHYIKDRSLSGVSCVVIDEA</sequence>
<dbReference type="PANTHER" id="PTHR18934">
    <property type="entry name" value="ATP-DEPENDENT RNA HELICASE"/>
    <property type="match status" value="1"/>
</dbReference>
<dbReference type="InterPro" id="IPR014001">
    <property type="entry name" value="Helicase_ATP-bd"/>
</dbReference>
<protein>
    <recommendedName>
        <fullName evidence="1">RNA helicase</fullName>
        <ecNumber evidence="1">3.6.4.13</ecNumber>
    </recommendedName>
</protein>
<dbReference type="Gene3D" id="3.40.50.300">
    <property type="entry name" value="P-loop containing nucleotide triphosphate hydrolases"/>
    <property type="match status" value="1"/>
</dbReference>
<evidence type="ECO:0000313" key="5">
    <source>
        <dbReference type="Proteomes" id="UP000886595"/>
    </source>
</evidence>
<dbReference type="OrthoDB" id="1684135at2759"/>
<dbReference type="PROSITE" id="PS51192">
    <property type="entry name" value="HELICASE_ATP_BIND_1"/>
    <property type="match status" value="1"/>
</dbReference>
<name>A0A8X7V8D0_BRACI</name>
<dbReference type="CDD" id="cd17917">
    <property type="entry name" value="DEXHc_RHA-like"/>
    <property type="match status" value="1"/>
</dbReference>
<dbReference type="EMBL" id="JAAMPC010000006">
    <property type="protein sequence ID" value="KAG2307155.1"/>
    <property type="molecule type" value="Genomic_DNA"/>
</dbReference>
<dbReference type="EC" id="3.6.4.13" evidence="1"/>
<feature type="domain" description="Helicase ATP-binding" evidence="3">
    <location>
        <begin position="174"/>
        <end position="287"/>
    </location>
</feature>
<dbReference type="InterPro" id="IPR027417">
    <property type="entry name" value="P-loop_NTPase"/>
</dbReference>
<dbReference type="PANTHER" id="PTHR18934:SF81">
    <property type="entry name" value="ATP-DEPENDENT RNA HELICASE DEAH11, CHLOROPLASTIC-RELATED"/>
    <property type="match status" value="1"/>
</dbReference>
<evidence type="ECO:0000313" key="4">
    <source>
        <dbReference type="EMBL" id="KAG2307155.1"/>
    </source>
</evidence>
<dbReference type="Pfam" id="PF00270">
    <property type="entry name" value="DEAD"/>
    <property type="match status" value="1"/>
</dbReference>
<dbReference type="GO" id="GO:0003724">
    <property type="term" value="F:RNA helicase activity"/>
    <property type="evidence" value="ECO:0007669"/>
    <property type="project" value="UniProtKB-EC"/>
</dbReference>
<dbReference type="InterPro" id="IPR011545">
    <property type="entry name" value="DEAD/DEAH_box_helicase_dom"/>
</dbReference>
<accession>A0A8X7V8D0</accession>
<dbReference type="AlphaFoldDB" id="A0A8X7V8D0"/>
<keyword evidence="5" id="KW-1185">Reference proteome</keyword>
<evidence type="ECO:0000256" key="1">
    <source>
        <dbReference type="ARBA" id="ARBA00012552"/>
    </source>
</evidence>
<comment type="caution">
    <text evidence="4">The sequence shown here is derived from an EMBL/GenBank/DDBJ whole genome shotgun (WGS) entry which is preliminary data.</text>
</comment>
<reference evidence="4 5" key="1">
    <citation type="submission" date="2020-02" db="EMBL/GenBank/DDBJ databases">
        <authorList>
            <person name="Ma Q."/>
            <person name="Huang Y."/>
            <person name="Song X."/>
            <person name="Pei D."/>
        </authorList>
    </citation>
    <scope>NUCLEOTIDE SEQUENCE [LARGE SCALE GENOMIC DNA]</scope>
    <source>
        <strain evidence="4">Sxm20200214</strain>
        <tissue evidence="4">Leaf</tissue>
    </source>
</reference>
<dbReference type="SUPFAM" id="SSF52540">
    <property type="entry name" value="P-loop containing nucleoside triphosphate hydrolases"/>
    <property type="match status" value="1"/>
</dbReference>
<dbReference type="Proteomes" id="UP000886595">
    <property type="component" value="Unassembled WGS sequence"/>
</dbReference>
<comment type="catalytic activity">
    <reaction evidence="2">
        <text>ATP + H2O = ADP + phosphate + H(+)</text>
        <dbReference type="Rhea" id="RHEA:13065"/>
        <dbReference type="ChEBI" id="CHEBI:15377"/>
        <dbReference type="ChEBI" id="CHEBI:15378"/>
        <dbReference type="ChEBI" id="CHEBI:30616"/>
        <dbReference type="ChEBI" id="CHEBI:43474"/>
        <dbReference type="ChEBI" id="CHEBI:456216"/>
        <dbReference type="EC" id="3.6.4.13"/>
    </reaction>
</comment>